<feature type="compositionally biased region" description="Basic and acidic residues" evidence="1">
    <location>
        <begin position="428"/>
        <end position="447"/>
    </location>
</feature>
<keyword evidence="3" id="KW-1185">Reference proteome</keyword>
<evidence type="ECO:0000313" key="2">
    <source>
        <dbReference type="EMBL" id="KAF5385854.1"/>
    </source>
</evidence>
<name>A0A8H5M9M9_9AGAR</name>
<feature type="region of interest" description="Disordered" evidence="1">
    <location>
        <begin position="490"/>
        <end position="520"/>
    </location>
</feature>
<evidence type="ECO:0000313" key="3">
    <source>
        <dbReference type="Proteomes" id="UP000565441"/>
    </source>
</evidence>
<feature type="compositionally biased region" description="Polar residues" evidence="1">
    <location>
        <begin position="507"/>
        <end position="520"/>
    </location>
</feature>
<reference evidence="2 3" key="1">
    <citation type="journal article" date="2020" name="ISME J.">
        <title>Uncovering the hidden diversity of litter-decomposition mechanisms in mushroom-forming fungi.</title>
        <authorList>
            <person name="Floudas D."/>
            <person name="Bentzer J."/>
            <person name="Ahren D."/>
            <person name="Johansson T."/>
            <person name="Persson P."/>
            <person name="Tunlid A."/>
        </authorList>
    </citation>
    <scope>NUCLEOTIDE SEQUENCE [LARGE SCALE GENOMIC DNA]</scope>
    <source>
        <strain evidence="2 3">CBS 661.87</strain>
    </source>
</reference>
<sequence>MPAATSRPLAIPHFRTTPDAMSELSPHHHLDAPRCCRHVSPNISHATVPPIVAPSSIFALASSVISTVTSFPSTCADEKMPDIWATVPSPIDLVDMADPDSDSTMWDIDNYVIPLSTAEEHDIAALFAGLSLEEKDEGMPDAPLPSTSPSVIPFWHHQPLQVYVPVQVAAPPPMQYTANMPGTLPFPLVPSPVTDYLAEPALQSAIVDIDIAAPAFLPTAFILPTAPPMAPASFAQPEPLGWSANDTTVVSPTTLTPTPTAPVTEKPGAQECITTKIDLLDKCDPWEGLEEALAQNKKERERRKCEAYLAQMEQDALLREVMRRMEARREERKRRWATRYAADRRCTFGLNGPVDKKLEAEVDREMEAERREKQRAQRRKAREEEKEGKRVEKPKRKRTVSEAEEIARPVVKEPEVVVVKAPTGGKRKREDAKEAAPSKSELSNEVRPVKRLKRAVAVVLAAIGEFLLPEFKADEEFESSDGVVVDFSQTLNTRKRPHVSSHGPGSFSPTPECNAESPTS</sequence>
<dbReference type="AlphaFoldDB" id="A0A8H5M9M9"/>
<dbReference type="Proteomes" id="UP000565441">
    <property type="component" value="Unassembled WGS sequence"/>
</dbReference>
<protein>
    <submittedName>
        <fullName evidence="2">Uncharacterized protein</fullName>
    </submittedName>
</protein>
<evidence type="ECO:0000256" key="1">
    <source>
        <dbReference type="SAM" id="MobiDB-lite"/>
    </source>
</evidence>
<gene>
    <name evidence="2" type="ORF">D9615_002684</name>
</gene>
<feature type="region of interest" description="Disordered" evidence="1">
    <location>
        <begin position="359"/>
        <end position="403"/>
    </location>
</feature>
<proteinExistence type="predicted"/>
<dbReference type="EMBL" id="JAACJP010000003">
    <property type="protein sequence ID" value="KAF5385854.1"/>
    <property type="molecule type" value="Genomic_DNA"/>
</dbReference>
<feature type="region of interest" description="Disordered" evidence="1">
    <location>
        <begin position="420"/>
        <end position="447"/>
    </location>
</feature>
<organism evidence="2 3">
    <name type="scientific">Tricholomella constricta</name>
    <dbReference type="NCBI Taxonomy" id="117010"/>
    <lineage>
        <taxon>Eukaryota</taxon>
        <taxon>Fungi</taxon>
        <taxon>Dikarya</taxon>
        <taxon>Basidiomycota</taxon>
        <taxon>Agaricomycotina</taxon>
        <taxon>Agaricomycetes</taxon>
        <taxon>Agaricomycetidae</taxon>
        <taxon>Agaricales</taxon>
        <taxon>Tricholomatineae</taxon>
        <taxon>Lyophyllaceae</taxon>
        <taxon>Tricholomella</taxon>
    </lineage>
</organism>
<feature type="compositionally biased region" description="Basic and acidic residues" evidence="1">
    <location>
        <begin position="359"/>
        <end position="391"/>
    </location>
</feature>
<dbReference type="CDD" id="cd22249">
    <property type="entry name" value="UDM1_RNF168_RNF169-like"/>
    <property type="match status" value="1"/>
</dbReference>
<accession>A0A8H5M9M9</accession>
<comment type="caution">
    <text evidence="2">The sequence shown here is derived from an EMBL/GenBank/DDBJ whole genome shotgun (WGS) entry which is preliminary data.</text>
</comment>